<reference evidence="2 3" key="1">
    <citation type="submission" date="2015-01" db="EMBL/GenBank/DDBJ databases">
        <title>Evolution of Trichinella species and genotypes.</title>
        <authorList>
            <person name="Korhonen P.K."/>
            <person name="Edoardo P."/>
            <person name="Giuseppe L.R."/>
            <person name="Gasser R.B."/>
        </authorList>
    </citation>
    <scope>NUCLEOTIDE SEQUENCE [LARGE SCALE GENOMIC DNA]</scope>
    <source>
        <strain evidence="2">ISS1029</strain>
    </source>
</reference>
<keyword evidence="3" id="KW-1185">Reference proteome</keyword>
<name>A0A0V1GFF6_9BILA</name>
<evidence type="ECO:0000313" key="2">
    <source>
        <dbReference type="EMBL" id="KRY96901.1"/>
    </source>
</evidence>
<evidence type="ECO:0000313" key="3">
    <source>
        <dbReference type="Proteomes" id="UP000055024"/>
    </source>
</evidence>
<organism evidence="2 3">
    <name type="scientific">Trichinella zimbabwensis</name>
    <dbReference type="NCBI Taxonomy" id="268475"/>
    <lineage>
        <taxon>Eukaryota</taxon>
        <taxon>Metazoa</taxon>
        <taxon>Ecdysozoa</taxon>
        <taxon>Nematoda</taxon>
        <taxon>Enoplea</taxon>
        <taxon>Dorylaimia</taxon>
        <taxon>Trichinellida</taxon>
        <taxon>Trichinellidae</taxon>
        <taxon>Trichinella</taxon>
    </lineage>
</organism>
<protein>
    <submittedName>
        <fullName evidence="2">Uncharacterized protein</fullName>
    </submittedName>
</protein>
<sequence length="74" mass="8441">MDCTENHQETLYEIALKKLKLDDHQLDVHEKQVKPNEGLEETKQDEQVMETDAENNANDVIENDNELSVTGSGE</sequence>
<dbReference type="OrthoDB" id="5919416at2759"/>
<accession>A0A0V1GFF6</accession>
<evidence type="ECO:0000256" key="1">
    <source>
        <dbReference type="SAM" id="MobiDB-lite"/>
    </source>
</evidence>
<dbReference type="AlphaFoldDB" id="A0A0V1GFF6"/>
<dbReference type="Proteomes" id="UP000055024">
    <property type="component" value="Unassembled WGS sequence"/>
</dbReference>
<proteinExistence type="predicted"/>
<feature type="region of interest" description="Disordered" evidence="1">
    <location>
        <begin position="30"/>
        <end position="74"/>
    </location>
</feature>
<gene>
    <name evidence="2" type="ORF">T11_3546</name>
</gene>
<feature type="non-terminal residue" evidence="2">
    <location>
        <position position="74"/>
    </location>
</feature>
<comment type="caution">
    <text evidence="2">The sequence shown here is derived from an EMBL/GenBank/DDBJ whole genome shotgun (WGS) entry which is preliminary data.</text>
</comment>
<dbReference type="EMBL" id="JYDP01002444">
    <property type="protein sequence ID" value="KRY96901.1"/>
    <property type="molecule type" value="Genomic_DNA"/>
</dbReference>